<organism evidence="1 2">
    <name type="scientific">Rhodococcus globerulus</name>
    <dbReference type="NCBI Taxonomy" id="33008"/>
    <lineage>
        <taxon>Bacteria</taxon>
        <taxon>Bacillati</taxon>
        <taxon>Actinomycetota</taxon>
        <taxon>Actinomycetes</taxon>
        <taxon>Mycobacteriales</taxon>
        <taxon>Nocardiaceae</taxon>
        <taxon>Rhodococcus</taxon>
    </lineage>
</organism>
<sequence length="70" mass="7451">MSVHPSTSAPGQITDRAATTVCLLNALLNAMVTSTNSDDAALMRDLHSLLDAELATIVQLADDARRRSRS</sequence>
<evidence type="ECO:0000313" key="1">
    <source>
        <dbReference type="EMBL" id="MDV6271493.1"/>
    </source>
</evidence>
<comment type="caution">
    <text evidence="1">The sequence shown here is derived from an EMBL/GenBank/DDBJ whole genome shotgun (WGS) entry which is preliminary data.</text>
</comment>
<proteinExistence type="predicted"/>
<dbReference type="RefSeq" id="WP_317545977.1">
    <property type="nucleotide sequence ID" value="NZ_JAWLKB010000050.1"/>
</dbReference>
<dbReference type="EMBL" id="JAWLKB010000050">
    <property type="protein sequence ID" value="MDV6271493.1"/>
    <property type="molecule type" value="Genomic_DNA"/>
</dbReference>
<evidence type="ECO:0000313" key="2">
    <source>
        <dbReference type="Proteomes" id="UP001185927"/>
    </source>
</evidence>
<gene>
    <name evidence="1" type="ORF">R3Q16_33335</name>
</gene>
<name>A0ABU4C5M7_RHOGO</name>
<dbReference type="Proteomes" id="UP001185927">
    <property type="component" value="Unassembled WGS sequence"/>
</dbReference>
<protein>
    <submittedName>
        <fullName evidence="1">Uncharacterized protein</fullName>
    </submittedName>
</protein>
<accession>A0ABU4C5M7</accession>
<keyword evidence="2" id="KW-1185">Reference proteome</keyword>
<reference evidence="1 2" key="1">
    <citation type="submission" date="2023-10" db="EMBL/GenBank/DDBJ databases">
        <title>Development of a sustainable strategy for remediation of hydrocarbon-contaminated territories based on the waste exchange concept.</title>
        <authorList>
            <person name="Krivoruchko A."/>
        </authorList>
    </citation>
    <scope>NUCLEOTIDE SEQUENCE [LARGE SCALE GENOMIC DNA]</scope>
    <source>
        <strain evidence="1 2">IEGM 1203</strain>
    </source>
</reference>